<evidence type="ECO:0000313" key="3">
    <source>
        <dbReference type="Proteomes" id="UP000250266"/>
    </source>
</evidence>
<dbReference type="PANTHER" id="PTHR33112:SF9">
    <property type="entry name" value="HETEROKARYON INCOMPATIBILITY DOMAIN-CONTAINING PROTEIN"/>
    <property type="match status" value="1"/>
</dbReference>
<accession>A0A8E2E3X2</accession>
<organism evidence="2 3">
    <name type="scientific">Lepidopterella palustris CBS 459.81</name>
    <dbReference type="NCBI Taxonomy" id="1314670"/>
    <lineage>
        <taxon>Eukaryota</taxon>
        <taxon>Fungi</taxon>
        <taxon>Dikarya</taxon>
        <taxon>Ascomycota</taxon>
        <taxon>Pezizomycotina</taxon>
        <taxon>Dothideomycetes</taxon>
        <taxon>Pleosporomycetidae</taxon>
        <taxon>Mytilinidiales</taxon>
        <taxon>Argynnaceae</taxon>
        <taxon>Lepidopterella</taxon>
    </lineage>
</organism>
<protein>
    <submittedName>
        <fullName evidence="2">HET-domain-containing protein</fullName>
    </submittedName>
</protein>
<dbReference type="AlphaFoldDB" id="A0A8E2E3X2"/>
<sequence>MVLSVCKTCKGLQTSQRITDESITEPLQRFSTTLPALRQSATAGCRGCAVVQQGILLHHDRFAHVNEEHVNISAESFNLGAETQNAQDHLSVELRWKPNDERCSDGIGEHEHDHEQDEKYPDLKLEFYTDKDGQSPFSAIGRGIRISENPLTDFGLDVAKAMIANCLSHPKCQQAKRARLPKRVIDVLANNGSNEVKLHESTFDADELSYEAGDYLTLSHCWGVGQNVLKTTKATLSANKTKILWSSLPRTFQDAVALTRALGFQYLWIDSLCIIQDDPSDFQRESLNMDAIYSNSFLTIAATSAYDSSQGCFLPKPQPFKIQATDNKGSLYKIYVREQPSHYSFKGNFSEEDHMNDWVMPFNCQDQAIAQTPLLKRAWAFQERLLSPRVLHFTPSEMIFECMEGIQCECGRIDNSMYDSRTTDTVKREFANFAAGSHRPGETNGDATMSESVDGVVSQLANINLNGTTSHSANSKDEAIQLWSYIITECTARDLTFDADRLIAIAGVAKQFLPILGGYVAGQWTFSTLNLLWYPSEASHCRRSKVSSSIVPTWSWASIEGSPIYFDNTTAMDLACTATFPSQRDCNGSGSHSWSPISGDRVEISAAMAAEVTLRFDSSDGYSLMKNHVSVEFTPDVGVPRGEDELVPGETLTCVLASMTWRSSIIGLVLKASKSQTDTYRRIGRFECYDCDHEGNTDEPGDAEALLSLWFPEIEDMTQLDDGPKKVFSVV</sequence>
<feature type="domain" description="Heterokaryon incompatibility" evidence="1">
    <location>
        <begin position="215"/>
        <end position="383"/>
    </location>
</feature>
<dbReference type="Proteomes" id="UP000250266">
    <property type="component" value="Unassembled WGS sequence"/>
</dbReference>
<proteinExistence type="predicted"/>
<reference evidence="2 3" key="1">
    <citation type="journal article" date="2016" name="Nat. Commun.">
        <title>Ectomycorrhizal ecology is imprinted in the genome of the dominant symbiotic fungus Cenococcum geophilum.</title>
        <authorList>
            <consortium name="DOE Joint Genome Institute"/>
            <person name="Peter M."/>
            <person name="Kohler A."/>
            <person name="Ohm R.A."/>
            <person name="Kuo A."/>
            <person name="Krutzmann J."/>
            <person name="Morin E."/>
            <person name="Arend M."/>
            <person name="Barry K.W."/>
            <person name="Binder M."/>
            <person name="Choi C."/>
            <person name="Clum A."/>
            <person name="Copeland A."/>
            <person name="Grisel N."/>
            <person name="Haridas S."/>
            <person name="Kipfer T."/>
            <person name="LaButti K."/>
            <person name="Lindquist E."/>
            <person name="Lipzen A."/>
            <person name="Maire R."/>
            <person name="Meier B."/>
            <person name="Mihaltcheva S."/>
            <person name="Molinier V."/>
            <person name="Murat C."/>
            <person name="Poggeler S."/>
            <person name="Quandt C.A."/>
            <person name="Sperisen C."/>
            <person name="Tritt A."/>
            <person name="Tisserant E."/>
            <person name="Crous P.W."/>
            <person name="Henrissat B."/>
            <person name="Nehls U."/>
            <person name="Egli S."/>
            <person name="Spatafora J.W."/>
            <person name="Grigoriev I.V."/>
            <person name="Martin F.M."/>
        </authorList>
    </citation>
    <scope>NUCLEOTIDE SEQUENCE [LARGE SCALE GENOMIC DNA]</scope>
    <source>
        <strain evidence="2 3">CBS 459.81</strain>
    </source>
</reference>
<dbReference type="InterPro" id="IPR010730">
    <property type="entry name" value="HET"/>
</dbReference>
<evidence type="ECO:0000259" key="1">
    <source>
        <dbReference type="Pfam" id="PF06985"/>
    </source>
</evidence>
<evidence type="ECO:0000313" key="2">
    <source>
        <dbReference type="EMBL" id="OCK76719.1"/>
    </source>
</evidence>
<dbReference type="OrthoDB" id="5347061at2759"/>
<keyword evidence="3" id="KW-1185">Reference proteome</keyword>
<dbReference type="EMBL" id="KV745186">
    <property type="protein sequence ID" value="OCK76719.1"/>
    <property type="molecule type" value="Genomic_DNA"/>
</dbReference>
<dbReference type="PANTHER" id="PTHR33112">
    <property type="entry name" value="DOMAIN PROTEIN, PUTATIVE-RELATED"/>
    <property type="match status" value="1"/>
</dbReference>
<name>A0A8E2E3X2_9PEZI</name>
<dbReference type="Pfam" id="PF06985">
    <property type="entry name" value="HET"/>
    <property type="match status" value="1"/>
</dbReference>
<gene>
    <name evidence="2" type="ORF">K432DRAFT_137774</name>
</gene>